<dbReference type="AlphaFoldDB" id="A0A255ZY79"/>
<comment type="caution">
    <text evidence="4">The sequence shown here is derived from an EMBL/GenBank/DDBJ whole genome shotgun (WGS) entry which is preliminary data.</text>
</comment>
<proteinExistence type="predicted"/>
<evidence type="ECO:0000313" key="4">
    <source>
        <dbReference type="EMBL" id="OYQ46362.1"/>
    </source>
</evidence>
<feature type="compositionally biased region" description="Low complexity" evidence="1">
    <location>
        <begin position="178"/>
        <end position="197"/>
    </location>
</feature>
<feature type="signal peptide" evidence="2">
    <location>
        <begin position="1"/>
        <end position="24"/>
    </location>
</feature>
<evidence type="ECO:0000313" key="5">
    <source>
        <dbReference type="Proteomes" id="UP000216035"/>
    </source>
</evidence>
<dbReference type="EMBL" id="NOXX01000167">
    <property type="protein sequence ID" value="OYQ46362.1"/>
    <property type="molecule type" value="Genomic_DNA"/>
</dbReference>
<feature type="chain" id="PRO_5012852651" description="Glycine-rich domain-containing protein" evidence="2">
    <location>
        <begin position="25"/>
        <end position="417"/>
    </location>
</feature>
<protein>
    <recommendedName>
        <fullName evidence="3">Glycine-rich domain-containing protein</fullName>
    </recommendedName>
</protein>
<organism evidence="4 5">
    <name type="scientific">Flavobacterium aurantiibacter</name>
    <dbReference type="NCBI Taxonomy" id="2023067"/>
    <lineage>
        <taxon>Bacteria</taxon>
        <taxon>Pseudomonadati</taxon>
        <taxon>Bacteroidota</taxon>
        <taxon>Flavobacteriia</taxon>
        <taxon>Flavobacteriales</taxon>
        <taxon>Flavobacteriaceae</taxon>
        <taxon>Flavobacterium</taxon>
    </lineage>
</organism>
<name>A0A255ZY79_9FLAO</name>
<accession>A0A255ZY79</accession>
<dbReference type="RefSeq" id="WP_094485623.1">
    <property type="nucleotide sequence ID" value="NZ_NOXX01000167.1"/>
</dbReference>
<dbReference type="PROSITE" id="PS50194">
    <property type="entry name" value="FILAMIN_REPEAT"/>
    <property type="match status" value="1"/>
</dbReference>
<evidence type="ECO:0000256" key="2">
    <source>
        <dbReference type="SAM" id="SignalP"/>
    </source>
</evidence>
<reference evidence="4 5" key="1">
    <citation type="submission" date="2017-07" db="EMBL/GenBank/DDBJ databases">
        <title>Flavobacterium cyanobacteriorum sp. nov., isolated from cyanobacterial aggregates in a eutrophic lake.</title>
        <authorList>
            <person name="Cai H."/>
        </authorList>
    </citation>
    <scope>NUCLEOTIDE SEQUENCE [LARGE SCALE GENOMIC DNA]</scope>
    <source>
        <strain evidence="4 5">TH167</strain>
    </source>
</reference>
<dbReference type="InterPro" id="IPR049304">
    <property type="entry name" value="Gly_rich_dom"/>
</dbReference>
<evidence type="ECO:0000256" key="1">
    <source>
        <dbReference type="SAM" id="MobiDB-lite"/>
    </source>
</evidence>
<feature type="domain" description="Glycine-rich" evidence="3">
    <location>
        <begin position="35"/>
        <end position="245"/>
    </location>
</feature>
<dbReference type="InterPro" id="IPR017868">
    <property type="entry name" value="Filamin/ABP280_repeat-like"/>
</dbReference>
<dbReference type="Gene3D" id="2.60.40.10">
    <property type="entry name" value="Immunoglobulins"/>
    <property type="match status" value="1"/>
</dbReference>
<gene>
    <name evidence="4" type="ORF">CHX27_04765</name>
</gene>
<dbReference type="Proteomes" id="UP000216035">
    <property type="component" value="Unassembled WGS sequence"/>
</dbReference>
<keyword evidence="5" id="KW-1185">Reference proteome</keyword>
<keyword evidence="2" id="KW-0732">Signal</keyword>
<sequence length="417" mass="39959">MKLQVHFLRFITSVTILFSFMSFAQTATFTDNSPGGTETWTVPANVTSITVELWGGGAGGGTGGSSALGGGGGGAYTRAVIAVTPNSTINYIIGTGGNTGTNGGNTIFNTNIIANGGLTTTTRTGGAGGAASTTGIFGITQSFAGGAGGNARPASGAANDEAGGSGGGSGRTGGTGNAGPSATGAGQPGTAAGGCPTDAGISGNGAAGNGNASAATGTGNGGGGRGEQNATGASAGRPGRIIITFGTSEIAMSDGTGQDGIGDGSTGFAVSNGTDFGNVNEADGSTATVTYVIFNQGQAALTGIAVTIGGTNAADFTVITAPPTSIPASSTGFFTVRFNPSATGTRTATINVASNDADENPFNFDVRGTGVNPNISVVGGPSPYTTLNDGDNSPSTAEGTDFGTQRQNAGSITNTFV</sequence>
<evidence type="ECO:0000259" key="3">
    <source>
        <dbReference type="Pfam" id="PF21722"/>
    </source>
</evidence>
<dbReference type="Pfam" id="PF21722">
    <property type="entry name" value="Gly_rich_2"/>
    <property type="match status" value="1"/>
</dbReference>
<dbReference type="OrthoDB" id="9813840at2"/>
<feature type="compositionally biased region" description="Polar residues" evidence="1">
    <location>
        <begin position="383"/>
        <end position="417"/>
    </location>
</feature>
<dbReference type="NCBIfam" id="NF012200">
    <property type="entry name" value="choice_anch_D"/>
    <property type="match status" value="1"/>
</dbReference>
<feature type="region of interest" description="Disordered" evidence="1">
    <location>
        <begin position="147"/>
        <end position="197"/>
    </location>
</feature>
<dbReference type="InterPro" id="IPR013783">
    <property type="entry name" value="Ig-like_fold"/>
</dbReference>
<feature type="compositionally biased region" description="Gly residues" evidence="1">
    <location>
        <begin position="163"/>
        <end position="177"/>
    </location>
</feature>
<feature type="region of interest" description="Disordered" evidence="1">
    <location>
        <begin position="381"/>
        <end position="417"/>
    </location>
</feature>
<feature type="region of interest" description="Disordered" evidence="1">
    <location>
        <begin position="216"/>
        <end position="238"/>
    </location>
</feature>